<reference evidence="2 3" key="1">
    <citation type="submission" date="2015-05" db="EMBL/GenBank/DDBJ databases">
        <title>Draft Genome assembly of Streptomyces showdoensis.</title>
        <authorList>
            <person name="Thapa K.K."/>
            <person name="Metsa-Ketela M."/>
        </authorList>
    </citation>
    <scope>NUCLEOTIDE SEQUENCE [LARGE SCALE GENOMIC DNA]</scope>
    <source>
        <strain evidence="2 3">ATCC 15227</strain>
    </source>
</reference>
<keyword evidence="1" id="KW-0732">Signal</keyword>
<proteinExistence type="predicted"/>
<gene>
    <name evidence="2" type="ORF">VO63_29645</name>
</gene>
<dbReference type="Proteomes" id="UP000265325">
    <property type="component" value="Unassembled WGS sequence"/>
</dbReference>
<evidence type="ECO:0000256" key="1">
    <source>
        <dbReference type="SAM" id="SignalP"/>
    </source>
</evidence>
<dbReference type="EMBL" id="LAQS01000062">
    <property type="protein sequence ID" value="KKZ70323.1"/>
    <property type="molecule type" value="Genomic_DNA"/>
</dbReference>
<keyword evidence="3" id="KW-1185">Reference proteome</keyword>
<organism evidence="2 3">
    <name type="scientific">Streptomyces showdoensis</name>
    <dbReference type="NCBI Taxonomy" id="68268"/>
    <lineage>
        <taxon>Bacteria</taxon>
        <taxon>Bacillati</taxon>
        <taxon>Actinomycetota</taxon>
        <taxon>Actinomycetes</taxon>
        <taxon>Kitasatosporales</taxon>
        <taxon>Streptomycetaceae</taxon>
        <taxon>Streptomyces</taxon>
    </lineage>
</organism>
<dbReference type="AlphaFoldDB" id="A0A2P2GFP3"/>
<accession>A0A2P2GFP3</accession>
<evidence type="ECO:0000313" key="3">
    <source>
        <dbReference type="Proteomes" id="UP000265325"/>
    </source>
</evidence>
<evidence type="ECO:0008006" key="4">
    <source>
        <dbReference type="Google" id="ProtNLM"/>
    </source>
</evidence>
<evidence type="ECO:0000313" key="2">
    <source>
        <dbReference type="EMBL" id="KKZ70323.1"/>
    </source>
</evidence>
<comment type="caution">
    <text evidence="2">The sequence shown here is derived from an EMBL/GenBank/DDBJ whole genome shotgun (WGS) entry which is preliminary data.</text>
</comment>
<feature type="chain" id="PRO_5015107996" description="Htaa domain protein" evidence="1">
    <location>
        <begin position="31"/>
        <end position="551"/>
    </location>
</feature>
<feature type="signal peptide" evidence="1">
    <location>
        <begin position="1"/>
        <end position="30"/>
    </location>
</feature>
<name>A0A2P2GFP3_STREW</name>
<sequence length="551" mass="57907">MSMRADLRRLSAVSLVTALALGAGAAPALAEEPAPAPATVGIGRAVTVDTQRGTFRVTAWTDAPQATVTAVSAKVRKGDTVLADLPALVQDPANKGLFALPVESTLKLTEDGGTLPELGRYAIDVTATDSLGNTVTRANAGTLDFTLRPSLTRFTAGFATWADRNGHPAGTLTGIQPGSGDQVPLSGRSVSIERWADDAPLGSAMTAADGTFAAEPIPVVTRWDAYRAEFSENSDQVHGTTATYDSVDVRTRTMAITAAADRPIAANGETVTLTGRVTDPVDGSPVADEPLEALLGGGVPKPVRTDSDGRFSVRLVAAPGPDSTGWSVRGTSMFQDGLYASGPLALPKDTRTTLTAYRLGGDGRLSVYGQFRSPYESWAGYTTDQTVLLEQSPDGQNGWRKVASTTLSTNVRVSFGLGLTTKGGWFRLRTVGTSMYAGSLSRTFHAARTSTRVLAVDATPEPVRKGAEITVTGTVQHDLAGWKPLANQPVQLRFAAWGSKTWKTVAWGRTNAAGRTSLKARTSVDGTYTIVYVGDASHFDAAGKGDYVDVR</sequence>
<protein>
    <recommendedName>
        <fullName evidence="4">Htaa domain protein</fullName>
    </recommendedName>
</protein>